<gene>
    <name evidence="2" type="ORF">OEG82_11280</name>
</gene>
<evidence type="ECO:0000313" key="2">
    <source>
        <dbReference type="EMBL" id="MCY0094605.1"/>
    </source>
</evidence>
<dbReference type="EMBL" id="JAOVZQ010000001">
    <property type="protein sequence ID" value="MCY0094605.1"/>
    <property type="molecule type" value="Genomic_DNA"/>
</dbReference>
<proteinExistence type="predicted"/>
<name>A0ABT3YFR9_9HYPH</name>
<evidence type="ECO:0000256" key="1">
    <source>
        <dbReference type="SAM" id="MobiDB-lite"/>
    </source>
</evidence>
<accession>A0ABT3YFR9</accession>
<dbReference type="RefSeq" id="WP_267612545.1">
    <property type="nucleotide sequence ID" value="NZ_JAOVZQ010000001.1"/>
</dbReference>
<sequence length="72" mass="8326">MSDQPDDIWPPDPTTIDLNDGSWVSRGEAQYLTRSSADTITRRMEDEDIAIQVGKKWWINKPRLLAPSKKRK</sequence>
<comment type="caution">
    <text evidence="2">The sequence shown here is derived from an EMBL/GenBank/DDBJ whole genome shotgun (WGS) entry which is preliminary data.</text>
</comment>
<protein>
    <submittedName>
        <fullName evidence="2">Uncharacterized protein</fullName>
    </submittedName>
</protein>
<keyword evidence="3" id="KW-1185">Reference proteome</keyword>
<reference evidence="2" key="1">
    <citation type="submission" date="2022-10" db="EMBL/GenBank/DDBJ databases">
        <title>Hoeflea sp. J2-29, isolated from marine algae.</title>
        <authorList>
            <person name="Kristyanto S."/>
            <person name="Kim J.M."/>
            <person name="Jeon C.O."/>
        </authorList>
    </citation>
    <scope>NUCLEOTIDE SEQUENCE</scope>
    <source>
        <strain evidence="2">J2-29</strain>
    </source>
</reference>
<evidence type="ECO:0000313" key="3">
    <source>
        <dbReference type="Proteomes" id="UP001081283"/>
    </source>
</evidence>
<dbReference type="Proteomes" id="UP001081283">
    <property type="component" value="Unassembled WGS sequence"/>
</dbReference>
<organism evidence="2 3">
    <name type="scientific">Hoeflea ulvae</name>
    <dbReference type="NCBI Taxonomy" id="2983764"/>
    <lineage>
        <taxon>Bacteria</taxon>
        <taxon>Pseudomonadati</taxon>
        <taxon>Pseudomonadota</taxon>
        <taxon>Alphaproteobacteria</taxon>
        <taxon>Hyphomicrobiales</taxon>
        <taxon>Rhizobiaceae</taxon>
        <taxon>Hoeflea</taxon>
    </lineage>
</organism>
<feature type="region of interest" description="Disordered" evidence="1">
    <location>
        <begin position="1"/>
        <end position="21"/>
    </location>
</feature>